<evidence type="ECO:0000256" key="2">
    <source>
        <dbReference type="SAM" id="Phobius"/>
    </source>
</evidence>
<feature type="transmembrane region" description="Helical" evidence="2">
    <location>
        <begin position="320"/>
        <end position="339"/>
    </location>
</feature>
<dbReference type="Pfam" id="PF13347">
    <property type="entry name" value="MFS_2"/>
    <property type="match status" value="2"/>
</dbReference>
<feature type="transmembrane region" description="Helical" evidence="2">
    <location>
        <begin position="268"/>
        <end position="289"/>
    </location>
</feature>
<keyword evidence="4" id="KW-1185">Reference proteome</keyword>
<feature type="transmembrane region" description="Helical" evidence="2">
    <location>
        <begin position="296"/>
        <end position="314"/>
    </location>
</feature>
<feature type="transmembrane region" description="Helical" evidence="2">
    <location>
        <begin position="369"/>
        <end position="387"/>
    </location>
</feature>
<feature type="transmembrane region" description="Helical" evidence="2">
    <location>
        <begin position="91"/>
        <end position="114"/>
    </location>
</feature>
<feature type="transmembrane region" description="Helical" evidence="2">
    <location>
        <begin position="51"/>
        <end position="71"/>
    </location>
</feature>
<evidence type="ECO:0000313" key="3">
    <source>
        <dbReference type="EMBL" id="MEK8030435.1"/>
    </source>
</evidence>
<organism evidence="3 4">
    <name type="scientific">Ideonella lacteola</name>
    <dbReference type="NCBI Taxonomy" id="2984193"/>
    <lineage>
        <taxon>Bacteria</taxon>
        <taxon>Pseudomonadati</taxon>
        <taxon>Pseudomonadota</taxon>
        <taxon>Betaproteobacteria</taxon>
        <taxon>Burkholderiales</taxon>
        <taxon>Sphaerotilaceae</taxon>
        <taxon>Ideonella</taxon>
    </lineage>
</organism>
<dbReference type="Gene3D" id="1.20.1250.20">
    <property type="entry name" value="MFS general substrate transporter like domains"/>
    <property type="match status" value="1"/>
</dbReference>
<feature type="transmembrane region" description="Helical" evidence="2">
    <location>
        <begin position="123"/>
        <end position="141"/>
    </location>
</feature>
<protein>
    <submittedName>
        <fullName evidence="3">MFS transporter</fullName>
    </submittedName>
</protein>
<comment type="similarity">
    <text evidence="1">Belongs to the sodium:galactoside symporter (TC 2.A.2) family.</text>
</comment>
<feature type="transmembrane region" description="Helical" evidence="2">
    <location>
        <begin position="399"/>
        <end position="423"/>
    </location>
</feature>
<keyword evidence="2" id="KW-0472">Membrane</keyword>
<dbReference type="Proteomes" id="UP001371218">
    <property type="component" value="Unassembled WGS sequence"/>
</dbReference>
<dbReference type="InterPro" id="IPR039672">
    <property type="entry name" value="MFS_2"/>
</dbReference>
<comment type="caution">
    <text evidence="3">The sequence shown here is derived from an EMBL/GenBank/DDBJ whole genome shotgun (WGS) entry which is preliminary data.</text>
</comment>
<dbReference type="PANTHER" id="PTHR11328">
    <property type="entry name" value="MAJOR FACILITATOR SUPERFAMILY DOMAIN-CONTAINING PROTEIN"/>
    <property type="match status" value="1"/>
</dbReference>
<proteinExistence type="inferred from homology"/>
<sequence length="434" mass="44890">MNADQALSRPAPAPASTAMQGVTPGLSYGLLGLPLAFVALPLYVQLPPHYASTYGVPLASLGLLLLAVRVLDALVDPGIGRLVDRLLDAPAGWRLAAAGGAATALALAFHALFFPRVEGTGPLLAWAGITLTAACLGYSGLSVLHQAWGARLGGDPTARARVVAWREGAGLLGVVTASVLPGVLGLGAAAAALAATLALGVMALRFAPAPQPMETPSDEPSVWVPWQWHGFRRLLGLYLLNGVASALPATLVLFYIRDRLQWPGGEPWLLGLYFCAAAVSLPVWVRLIARLGLARAWAAGMGLSIVSFAGAAVLGPGDGAWFAAVCAASGLALGADLCVPPAMLAGELRQPGRHADGVAFGWWHATTKLNLALAAGVALPLLQWLGYQPGQADPAGQQALALVYALLPCALKLAALAALWLGWIRHREYLETST</sequence>
<accession>A0ABU9BND8</accession>
<dbReference type="SUPFAM" id="SSF103473">
    <property type="entry name" value="MFS general substrate transporter"/>
    <property type="match status" value="1"/>
</dbReference>
<reference evidence="3 4" key="1">
    <citation type="submission" date="2024-04" db="EMBL/GenBank/DDBJ databases">
        <title>Novel species of the genus Ideonella isolated from streams.</title>
        <authorList>
            <person name="Lu H."/>
        </authorList>
    </citation>
    <scope>NUCLEOTIDE SEQUENCE [LARGE SCALE GENOMIC DNA]</scope>
    <source>
        <strain evidence="3 4">DXS29W</strain>
    </source>
</reference>
<evidence type="ECO:0000313" key="4">
    <source>
        <dbReference type="Proteomes" id="UP001371218"/>
    </source>
</evidence>
<feature type="transmembrane region" description="Helical" evidence="2">
    <location>
        <begin position="179"/>
        <end position="204"/>
    </location>
</feature>
<dbReference type="EMBL" id="JBBUTG010000003">
    <property type="protein sequence ID" value="MEK8030435.1"/>
    <property type="molecule type" value="Genomic_DNA"/>
</dbReference>
<feature type="transmembrane region" description="Helical" evidence="2">
    <location>
        <begin position="26"/>
        <end position="44"/>
    </location>
</feature>
<dbReference type="RefSeq" id="WP_341424802.1">
    <property type="nucleotide sequence ID" value="NZ_JBBUTG010000003.1"/>
</dbReference>
<keyword evidence="2" id="KW-1133">Transmembrane helix</keyword>
<evidence type="ECO:0000256" key="1">
    <source>
        <dbReference type="ARBA" id="ARBA00009617"/>
    </source>
</evidence>
<dbReference type="PANTHER" id="PTHR11328:SF24">
    <property type="entry name" value="MAJOR FACILITATOR SUPERFAMILY (MFS) PROFILE DOMAIN-CONTAINING PROTEIN"/>
    <property type="match status" value="1"/>
</dbReference>
<keyword evidence="2" id="KW-0812">Transmembrane</keyword>
<gene>
    <name evidence="3" type="ORF">AACH06_06315</name>
</gene>
<name>A0ABU9BND8_9BURK</name>
<dbReference type="InterPro" id="IPR036259">
    <property type="entry name" value="MFS_trans_sf"/>
</dbReference>
<feature type="transmembrane region" description="Helical" evidence="2">
    <location>
        <begin position="235"/>
        <end position="256"/>
    </location>
</feature>